<protein>
    <submittedName>
        <fullName evidence="1">Uncharacterized protein</fullName>
    </submittedName>
</protein>
<evidence type="ECO:0000313" key="2">
    <source>
        <dbReference type="Proteomes" id="UP000299102"/>
    </source>
</evidence>
<gene>
    <name evidence="1" type="ORF">EVAR_42933_1</name>
</gene>
<name>A0A4C1WV13_EUMVA</name>
<evidence type="ECO:0000313" key="1">
    <source>
        <dbReference type="EMBL" id="GBP54733.1"/>
    </source>
</evidence>
<sequence>MAGYPIVFAYLPSSSENSAGRPASLPWTKIPHCPWGGRSGPKTPITLEFTTGPNQSAVRNRMRSASGRSKIIARVTPVSSRVSKPQHHQ</sequence>
<keyword evidence="2" id="KW-1185">Reference proteome</keyword>
<dbReference type="Proteomes" id="UP000299102">
    <property type="component" value="Unassembled WGS sequence"/>
</dbReference>
<organism evidence="1 2">
    <name type="scientific">Eumeta variegata</name>
    <name type="common">Bagworm moth</name>
    <name type="synonym">Eumeta japonica</name>
    <dbReference type="NCBI Taxonomy" id="151549"/>
    <lineage>
        <taxon>Eukaryota</taxon>
        <taxon>Metazoa</taxon>
        <taxon>Ecdysozoa</taxon>
        <taxon>Arthropoda</taxon>
        <taxon>Hexapoda</taxon>
        <taxon>Insecta</taxon>
        <taxon>Pterygota</taxon>
        <taxon>Neoptera</taxon>
        <taxon>Endopterygota</taxon>
        <taxon>Lepidoptera</taxon>
        <taxon>Glossata</taxon>
        <taxon>Ditrysia</taxon>
        <taxon>Tineoidea</taxon>
        <taxon>Psychidae</taxon>
        <taxon>Oiketicinae</taxon>
        <taxon>Eumeta</taxon>
    </lineage>
</organism>
<comment type="caution">
    <text evidence="1">The sequence shown here is derived from an EMBL/GenBank/DDBJ whole genome shotgun (WGS) entry which is preliminary data.</text>
</comment>
<dbReference type="AlphaFoldDB" id="A0A4C1WV13"/>
<accession>A0A4C1WV13</accession>
<proteinExistence type="predicted"/>
<reference evidence="1 2" key="1">
    <citation type="journal article" date="2019" name="Commun. Biol.">
        <title>The bagworm genome reveals a unique fibroin gene that provides high tensile strength.</title>
        <authorList>
            <person name="Kono N."/>
            <person name="Nakamura H."/>
            <person name="Ohtoshi R."/>
            <person name="Tomita M."/>
            <person name="Numata K."/>
            <person name="Arakawa K."/>
        </authorList>
    </citation>
    <scope>NUCLEOTIDE SEQUENCE [LARGE SCALE GENOMIC DNA]</scope>
</reference>
<dbReference type="EMBL" id="BGZK01000653">
    <property type="protein sequence ID" value="GBP54733.1"/>
    <property type="molecule type" value="Genomic_DNA"/>
</dbReference>